<keyword evidence="5" id="KW-1185">Reference proteome</keyword>
<dbReference type="SMART" id="SM00061">
    <property type="entry name" value="MATH"/>
    <property type="match status" value="1"/>
</dbReference>
<dbReference type="PROSITE" id="PS50144">
    <property type="entry name" value="MATH"/>
    <property type="match status" value="1"/>
</dbReference>
<organism evidence="4 5">
    <name type="scientific">Arabis alpina</name>
    <name type="common">Alpine rock-cress</name>
    <dbReference type="NCBI Taxonomy" id="50452"/>
    <lineage>
        <taxon>Eukaryota</taxon>
        <taxon>Viridiplantae</taxon>
        <taxon>Streptophyta</taxon>
        <taxon>Embryophyta</taxon>
        <taxon>Tracheophyta</taxon>
        <taxon>Spermatophyta</taxon>
        <taxon>Magnoliopsida</taxon>
        <taxon>eudicotyledons</taxon>
        <taxon>Gunneridae</taxon>
        <taxon>Pentapetalae</taxon>
        <taxon>rosids</taxon>
        <taxon>malvids</taxon>
        <taxon>Brassicales</taxon>
        <taxon>Brassicaceae</taxon>
        <taxon>Arabideae</taxon>
        <taxon>Arabis</taxon>
    </lineage>
</organism>
<dbReference type="Proteomes" id="UP000029120">
    <property type="component" value="Chromosome 3"/>
</dbReference>
<dbReference type="SUPFAM" id="SSF49599">
    <property type="entry name" value="TRAF domain-like"/>
    <property type="match status" value="1"/>
</dbReference>
<evidence type="ECO:0000313" key="5">
    <source>
        <dbReference type="Proteomes" id="UP000029120"/>
    </source>
</evidence>
<name>A0A087HDR3_ARAAL</name>
<dbReference type="CDD" id="cd00121">
    <property type="entry name" value="MATH"/>
    <property type="match status" value="1"/>
</dbReference>
<evidence type="ECO:0000256" key="2">
    <source>
        <dbReference type="SAM" id="Coils"/>
    </source>
</evidence>
<gene>
    <name evidence="4" type="ordered locus">AALP_Aa3g352100</name>
</gene>
<dbReference type="OrthoDB" id="289038at2759"/>
<accession>A0A087HDR3</accession>
<proteinExistence type="predicted"/>
<dbReference type="eggNOG" id="KOG1987">
    <property type="taxonomic scope" value="Eukaryota"/>
</dbReference>
<dbReference type="Gene3D" id="2.60.210.10">
    <property type="entry name" value="Apoptosis, Tumor Necrosis Factor Receptor Associated Protein 2, Chain A"/>
    <property type="match status" value="1"/>
</dbReference>
<dbReference type="InterPro" id="IPR002083">
    <property type="entry name" value="MATH/TRAF_dom"/>
</dbReference>
<dbReference type="Gramene" id="KFK40265">
    <property type="protein sequence ID" value="KFK40265"/>
    <property type="gene ID" value="AALP_AA3G352100"/>
</dbReference>
<sequence>MGTLVDNKFTWVIQNFDSLQSNKITSDQFVVGGCKWELIVYPKGGNKVGYLPLYLKVTEYESLPCSWRREAKVIFTLVNQLSEELSEKEEVQVRWFNDKSYSWGFVDMLLLTKLHERDSGFLVNGQLKITAEVDVLEVIGRVVESEGETSQPLKKRKQDNDFVLPSEVNGFLLLPSQMDSLERIFEKHPNMALQLRGKKQTVKIACMNVLLSLIDTLCQSMQDLSIDDLSQAENALTYLKNSGLKVDWLEGKLEEVKEKKMEEEIGKTRIQELEEKLKCFKQKYSDTEALLEKKKEELKDLKQKCSDTEALLKKEKAEVLATRTPPLALDDVV</sequence>
<keyword evidence="1 2" id="KW-0175">Coiled coil</keyword>
<protein>
    <recommendedName>
        <fullName evidence="3">MATH domain-containing protein</fullName>
    </recommendedName>
</protein>
<evidence type="ECO:0000256" key="1">
    <source>
        <dbReference type="ARBA" id="ARBA00023054"/>
    </source>
</evidence>
<dbReference type="PANTHER" id="PTHR46236:SF11">
    <property type="entry name" value="TRAF-LIKE SUPERFAMILY PROTEIN"/>
    <property type="match status" value="1"/>
</dbReference>
<dbReference type="AlphaFoldDB" id="A0A087HDR3"/>
<dbReference type="InterPro" id="IPR050804">
    <property type="entry name" value="MCC"/>
</dbReference>
<reference evidence="5" key="1">
    <citation type="journal article" date="2015" name="Nat. Plants">
        <title>Genome expansion of Arabis alpina linked with retrotransposition and reduced symmetric DNA methylation.</title>
        <authorList>
            <person name="Willing E.M."/>
            <person name="Rawat V."/>
            <person name="Mandakova T."/>
            <person name="Maumus F."/>
            <person name="James G.V."/>
            <person name="Nordstroem K.J."/>
            <person name="Becker C."/>
            <person name="Warthmann N."/>
            <person name="Chica C."/>
            <person name="Szarzynska B."/>
            <person name="Zytnicki M."/>
            <person name="Albani M.C."/>
            <person name="Kiefer C."/>
            <person name="Bergonzi S."/>
            <person name="Castaings L."/>
            <person name="Mateos J.L."/>
            <person name="Berns M.C."/>
            <person name="Bujdoso N."/>
            <person name="Piofczyk T."/>
            <person name="de Lorenzo L."/>
            <person name="Barrero-Sicilia C."/>
            <person name="Mateos I."/>
            <person name="Piednoel M."/>
            <person name="Hagmann J."/>
            <person name="Chen-Min-Tao R."/>
            <person name="Iglesias-Fernandez R."/>
            <person name="Schuster S.C."/>
            <person name="Alonso-Blanco C."/>
            <person name="Roudier F."/>
            <person name="Carbonero P."/>
            <person name="Paz-Ares J."/>
            <person name="Davis S.J."/>
            <person name="Pecinka A."/>
            <person name="Quesneville H."/>
            <person name="Colot V."/>
            <person name="Lysak M.A."/>
            <person name="Weigel D."/>
            <person name="Coupland G."/>
            <person name="Schneeberger K."/>
        </authorList>
    </citation>
    <scope>NUCLEOTIDE SEQUENCE [LARGE SCALE GENOMIC DNA]</scope>
    <source>
        <strain evidence="5">cv. Pajares</strain>
    </source>
</reference>
<dbReference type="OMA" id="CKWELIV"/>
<feature type="coiled-coil region" evidence="2">
    <location>
        <begin position="256"/>
        <end position="318"/>
    </location>
</feature>
<evidence type="ECO:0000313" key="4">
    <source>
        <dbReference type="EMBL" id="KFK40265.1"/>
    </source>
</evidence>
<evidence type="ECO:0000259" key="3">
    <source>
        <dbReference type="PROSITE" id="PS50144"/>
    </source>
</evidence>
<dbReference type="Pfam" id="PF22486">
    <property type="entry name" value="MATH_2"/>
    <property type="match status" value="1"/>
</dbReference>
<dbReference type="EMBL" id="CM002871">
    <property type="protein sequence ID" value="KFK40265.1"/>
    <property type="molecule type" value="Genomic_DNA"/>
</dbReference>
<feature type="domain" description="MATH" evidence="3">
    <location>
        <begin position="6"/>
        <end position="133"/>
    </location>
</feature>
<dbReference type="PANTHER" id="PTHR46236">
    <property type="entry name" value="TRAF-LIKE SUPERFAMILY PROTEIN"/>
    <property type="match status" value="1"/>
</dbReference>
<dbReference type="InterPro" id="IPR008974">
    <property type="entry name" value="TRAF-like"/>
</dbReference>